<evidence type="ECO:0000313" key="2">
    <source>
        <dbReference type="Proteomes" id="UP000290637"/>
    </source>
</evidence>
<dbReference type="AlphaFoldDB" id="A0A4P6KS56"/>
<reference evidence="1 2" key="1">
    <citation type="submission" date="2019-02" db="EMBL/GenBank/DDBJ databases">
        <title>Draft Genome Sequences of Six Type Strains of the Genus Massilia.</title>
        <authorList>
            <person name="Miess H."/>
            <person name="Frediansyhah A."/>
            <person name="Gross H."/>
        </authorList>
    </citation>
    <scope>NUCLEOTIDE SEQUENCE [LARGE SCALE GENOMIC DNA]</scope>
    <source>
        <strain evidence="1 2">DSM 17473</strain>
    </source>
</reference>
<dbReference type="RefSeq" id="WP_130185076.1">
    <property type="nucleotide sequence ID" value="NZ_CP035913.1"/>
</dbReference>
<dbReference type="EMBL" id="CP035913">
    <property type="protein sequence ID" value="QBE61939.1"/>
    <property type="molecule type" value="Genomic_DNA"/>
</dbReference>
<organism evidence="1 2">
    <name type="scientific">Pseudoduganella lutea</name>
    <dbReference type="NCBI Taxonomy" id="321985"/>
    <lineage>
        <taxon>Bacteria</taxon>
        <taxon>Pseudomonadati</taxon>
        <taxon>Pseudomonadota</taxon>
        <taxon>Betaproteobacteria</taxon>
        <taxon>Burkholderiales</taxon>
        <taxon>Oxalobacteraceae</taxon>
        <taxon>Telluria group</taxon>
        <taxon>Pseudoduganella</taxon>
    </lineage>
</organism>
<sequence length="118" mass="12541">MSTEPISAISHVSHLAQSAEVLRPDLRQPAGVPNPAAVDAFQAALRAAASDGPEVIGGATLGPGERLIDTVGRMERDMNAWIAEVKTLGTHASEGVLDHQQMLAQMLRAGRCRCRCRC</sequence>
<gene>
    <name evidence="1" type="ORF">EWM63_02145</name>
</gene>
<keyword evidence="2" id="KW-1185">Reference proteome</keyword>
<dbReference type="KEGG" id="plue:EWM63_02145"/>
<accession>A0A4P6KS56</accession>
<proteinExistence type="predicted"/>
<dbReference type="Proteomes" id="UP000290637">
    <property type="component" value="Chromosome"/>
</dbReference>
<evidence type="ECO:0000313" key="1">
    <source>
        <dbReference type="EMBL" id="QBE61939.1"/>
    </source>
</evidence>
<protein>
    <submittedName>
        <fullName evidence="1">Uncharacterized protein</fullName>
    </submittedName>
</protein>
<name>A0A4P6KS56_9BURK</name>